<evidence type="ECO:0000259" key="8">
    <source>
        <dbReference type="PROSITE" id="PS50217"/>
    </source>
</evidence>
<feature type="compositionally biased region" description="Low complexity" evidence="7">
    <location>
        <begin position="1"/>
        <end position="13"/>
    </location>
</feature>
<dbReference type="Proteomes" id="UP000789739">
    <property type="component" value="Unassembled WGS sequence"/>
</dbReference>
<reference evidence="9" key="1">
    <citation type="submission" date="2021-06" db="EMBL/GenBank/DDBJ databases">
        <authorList>
            <person name="Kallberg Y."/>
            <person name="Tangrot J."/>
            <person name="Rosling A."/>
        </authorList>
    </citation>
    <scope>NUCLEOTIDE SEQUENCE</scope>
    <source>
        <strain evidence="9">BR232B</strain>
    </source>
</reference>
<dbReference type="SMART" id="SM00338">
    <property type="entry name" value="BRLZ"/>
    <property type="match status" value="1"/>
</dbReference>
<keyword evidence="6" id="KW-0175">Coiled coil</keyword>
<dbReference type="PANTHER" id="PTHR13044">
    <property type="entry name" value="ACTIVATING TRANSCRIPTION FACTOR ATF 4/5"/>
    <property type="match status" value="1"/>
</dbReference>
<keyword evidence="10" id="KW-1185">Reference proteome</keyword>
<evidence type="ECO:0000256" key="4">
    <source>
        <dbReference type="ARBA" id="ARBA00023163"/>
    </source>
</evidence>
<protein>
    <submittedName>
        <fullName evidence="9">1967_t:CDS:1</fullName>
    </submittedName>
</protein>
<keyword evidence="2" id="KW-0805">Transcription regulation</keyword>
<dbReference type="SUPFAM" id="SSF57959">
    <property type="entry name" value="Leucine zipper domain"/>
    <property type="match status" value="1"/>
</dbReference>
<evidence type="ECO:0000256" key="1">
    <source>
        <dbReference type="ARBA" id="ARBA00004123"/>
    </source>
</evidence>
<accession>A0A9N9FXC5</accession>
<name>A0A9N9FXC5_9GLOM</name>
<feature type="compositionally biased region" description="Low complexity" evidence="7">
    <location>
        <begin position="193"/>
        <end position="208"/>
    </location>
</feature>
<dbReference type="GO" id="GO:0000977">
    <property type="term" value="F:RNA polymerase II transcription regulatory region sequence-specific DNA binding"/>
    <property type="evidence" value="ECO:0007669"/>
    <property type="project" value="TreeGrafter"/>
</dbReference>
<dbReference type="PROSITE" id="PS50217">
    <property type="entry name" value="BZIP"/>
    <property type="match status" value="1"/>
</dbReference>
<dbReference type="Pfam" id="PF07716">
    <property type="entry name" value="bZIP_2"/>
    <property type="match status" value="1"/>
</dbReference>
<keyword evidence="4" id="KW-0804">Transcription</keyword>
<dbReference type="PANTHER" id="PTHR13044:SF14">
    <property type="entry name" value="CRYPTOCEPHAL, ISOFORM A"/>
    <property type="match status" value="1"/>
</dbReference>
<dbReference type="InterPro" id="IPR046347">
    <property type="entry name" value="bZIP_sf"/>
</dbReference>
<sequence>MSSNSYNPYSSYPELEPTLPTSTSPKMSQDELDAELEFWIRTQFTYDMAPMGLLEDDYSYESKETKVETENREATTNYAEYGLLKPYLDSSSSINGIFSHPTASRVADISRTTSPPSTPIASAPTTNYLPICPAPAVAGATSVEVGELVMQGQVMTGANSLSTRVSNASRKNSGSKAITNARKLSIASKSSDDQPVLPQQSPQQSAQPGVADSEISAKLAAEEDKRRRNTAASARFRIKKKMREQALERTAREMTAKVEALETKLRELELENKWLRSLVVEKDPRLLDVERPGKRRKPNEENEGSTSTASA</sequence>
<gene>
    <name evidence="9" type="ORF">PBRASI_LOCUS6020</name>
</gene>
<evidence type="ECO:0000313" key="9">
    <source>
        <dbReference type="EMBL" id="CAG8569454.1"/>
    </source>
</evidence>
<dbReference type="GO" id="GO:0005634">
    <property type="term" value="C:nucleus"/>
    <property type="evidence" value="ECO:0007669"/>
    <property type="project" value="UniProtKB-SubCell"/>
</dbReference>
<dbReference type="GO" id="GO:0001228">
    <property type="term" value="F:DNA-binding transcription activator activity, RNA polymerase II-specific"/>
    <property type="evidence" value="ECO:0007669"/>
    <property type="project" value="TreeGrafter"/>
</dbReference>
<feature type="region of interest" description="Disordered" evidence="7">
    <location>
        <begin position="285"/>
        <end position="311"/>
    </location>
</feature>
<dbReference type="CDD" id="cd14705">
    <property type="entry name" value="bZIP_Zip1"/>
    <property type="match status" value="1"/>
</dbReference>
<comment type="caution">
    <text evidence="9">The sequence shown here is derived from an EMBL/GenBank/DDBJ whole genome shotgun (WGS) entry which is preliminary data.</text>
</comment>
<keyword evidence="5" id="KW-0539">Nucleus</keyword>
<dbReference type="PROSITE" id="PS00036">
    <property type="entry name" value="BZIP_BASIC"/>
    <property type="match status" value="1"/>
</dbReference>
<evidence type="ECO:0000256" key="3">
    <source>
        <dbReference type="ARBA" id="ARBA00023125"/>
    </source>
</evidence>
<evidence type="ECO:0000313" key="10">
    <source>
        <dbReference type="Proteomes" id="UP000789739"/>
    </source>
</evidence>
<proteinExistence type="predicted"/>
<feature type="domain" description="BZIP" evidence="8">
    <location>
        <begin position="223"/>
        <end position="282"/>
    </location>
</feature>
<evidence type="ECO:0000256" key="7">
    <source>
        <dbReference type="SAM" id="MobiDB-lite"/>
    </source>
</evidence>
<dbReference type="InterPro" id="IPR004827">
    <property type="entry name" value="bZIP"/>
</dbReference>
<dbReference type="Gene3D" id="1.20.5.170">
    <property type="match status" value="1"/>
</dbReference>
<evidence type="ECO:0000256" key="6">
    <source>
        <dbReference type="SAM" id="Coils"/>
    </source>
</evidence>
<evidence type="ECO:0000256" key="5">
    <source>
        <dbReference type="ARBA" id="ARBA00023242"/>
    </source>
</evidence>
<feature type="region of interest" description="Disordered" evidence="7">
    <location>
        <begin position="1"/>
        <end position="30"/>
    </location>
</feature>
<organism evidence="9 10">
    <name type="scientific">Paraglomus brasilianum</name>
    <dbReference type="NCBI Taxonomy" id="144538"/>
    <lineage>
        <taxon>Eukaryota</taxon>
        <taxon>Fungi</taxon>
        <taxon>Fungi incertae sedis</taxon>
        <taxon>Mucoromycota</taxon>
        <taxon>Glomeromycotina</taxon>
        <taxon>Glomeromycetes</taxon>
        <taxon>Paraglomerales</taxon>
        <taxon>Paraglomeraceae</taxon>
        <taxon>Paraglomus</taxon>
    </lineage>
</organism>
<feature type="region of interest" description="Disordered" evidence="7">
    <location>
        <begin position="188"/>
        <end position="213"/>
    </location>
</feature>
<dbReference type="AlphaFoldDB" id="A0A9N9FXC5"/>
<evidence type="ECO:0000256" key="2">
    <source>
        <dbReference type="ARBA" id="ARBA00023015"/>
    </source>
</evidence>
<keyword evidence="3" id="KW-0238">DNA-binding</keyword>
<feature type="coiled-coil region" evidence="6">
    <location>
        <begin position="244"/>
        <end position="278"/>
    </location>
</feature>
<dbReference type="EMBL" id="CAJVPI010000757">
    <property type="protein sequence ID" value="CAG8569454.1"/>
    <property type="molecule type" value="Genomic_DNA"/>
</dbReference>
<dbReference type="OrthoDB" id="1939598at2759"/>
<comment type="subcellular location">
    <subcellularLocation>
        <location evidence="1">Nucleus</location>
    </subcellularLocation>
</comment>